<proteinExistence type="inferred from homology"/>
<feature type="domain" description="RNA polymerase subunit H/Rpb5 C-terminal" evidence="5">
    <location>
        <begin position="6"/>
        <end position="78"/>
    </location>
</feature>
<dbReference type="SUPFAM" id="SSF55287">
    <property type="entry name" value="RPB5-like RNA polymerase subunit"/>
    <property type="match status" value="1"/>
</dbReference>
<comment type="function">
    <text evidence="4">DNA-dependent RNA polymerase (RNAP) catalyzes the transcription of DNA into RNA using the four ribonucleoside triphosphates as substrates.</text>
</comment>
<accession>A0A9X9S3F7</accession>
<name>A0A9X9S3F7_METOG</name>
<comment type="similarity">
    <text evidence="3 4">Belongs to the archaeal Rpo5/eukaryotic RPB5 RNA polymerase subunit family.</text>
</comment>
<sequence length="84" mass="9720">MDTKVFSVTEHVMVPEHYIMTREEVENLLQKYDISYDQLPKIYHDDPAVKTVGGNVNDVIRIVRNSQTAGLAESFRMVVKRPKK</sequence>
<dbReference type="PANTHER" id="PTHR10535">
    <property type="entry name" value="DNA-DIRECTED RNA POLYMERASES I, II, AND III SUBUNIT RPABC1"/>
    <property type="match status" value="1"/>
</dbReference>
<evidence type="ECO:0000313" key="6">
    <source>
        <dbReference type="EMBL" id="WAI00795.1"/>
    </source>
</evidence>
<dbReference type="Gene3D" id="3.90.940.20">
    <property type="entry name" value="RPB5-like RNA polymerase subunit"/>
    <property type="match status" value="1"/>
</dbReference>
<dbReference type="GO" id="GO:0006362">
    <property type="term" value="P:transcription elongation by RNA polymerase I"/>
    <property type="evidence" value="ECO:0007669"/>
    <property type="project" value="TreeGrafter"/>
</dbReference>
<dbReference type="InterPro" id="IPR014381">
    <property type="entry name" value="Arch_Rpo5/euc_Rpb5"/>
</dbReference>
<dbReference type="EC" id="2.7.7.6" evidence="4"/>
<dbReference type="GO" id="GO:0006366">
    <property type="term" value="P:transcription by RNA polymerase II"/>
    <property type="evidence" value="ECO:0007669"/>
    <property type="project" value="TreeGrafter"/>
</dbReference>
<dbReference type="PROSITE" id="PS01110">
    <property type="entry name" value="RNA_POL_H_23KD"/>
    <property type="match status" value="1"/>
</dbReference>
<protein>
    <recommendedName>
        <fullName evidence="4">DNA-directed RNA polymerase subunit Rpo5</fullName>
        <ecNumber evidence="4">2.7.7.6</ecNumber>
    </recommendedName>
    <alternativeName>
        <fullName evidence="4">DNA-directed RNA polymerase subunit H</fullName>
    </alternativeName>
</protein>
<keyword evidence="2 4" id="KW-0804">Transcription</keyword>
<gene>
    <name evidence="4" type="primary">rpo5</name>
    <name evidence="4" type="synonym">rpoH</name>
    <name evidence="6" type="ORF">OU421_10255</name>
</gene>
<evidence type="ECO:0000256" key="4">
    <source>
        <dbReference type="HAMAP-Rule" id="MF_00025"/>
    </source>
</evidence>
<dbReference type="HAMAP" id="MF_00025">
    <property type="entry name" value="RNApol_Rpo5_RPB5"/>
    <property type="match status" value="1"/>
</dbReference>
<dbReference type="KEGG" id="mou:OU421_10255"/>
<dbReference type="AlphaFoldDB" id="A0A9X9S3F7"/>
<keyword evidence="1 4" id="KW-0240">DNA-directed RNA polymerase</keyword>
<evidence type="ECO:0000256" key="2">
    <source>
        <dbReference type="ARBA" id="ARBA00023163"/>
    </source>
</evidence>
<comment type="subunit">
    <text evidence="4">Part of the RNA polymerase complex.</text>
</comment>
<dbReference type="GO" id="GO:0003677">
    <property type="term" value="F:DNA binding"/>
    <property type="evidence" value="ECO:0007669"/>
    <property type="project" value="InterPro"/>
</dbReference>
<comment type="catalytic activity">
    <reaction evidence="4">
        <text>RNA(n) + a ribonucleoside 5'-triphosphate = RNA(n+1) + diphosphate</text>
        <dbReference type="Rhea" id="RHEA:21248"/>
        <dbReference type="Rhea" id="RHEA-COMP:14527"/>
        <dbReference type="Rhea" id="RHEA-COMP:17342"/>
        <dbReference type="ChEBI" id="CHEBI:33019"/>
        <dbReference type="ChEBI" id="CHEBI:61557"/>
        <dbReference type="ChEBI" id="CHEBI:140395"/>
        <dbReference type="EC" id="2.7.7.6"/>
    </reaction>
</comment>
<dbReference type="InterPro" id="IPR020608">
    <property type="entry name" value="RNA_pol_subH/Rpb5_CS"/>
</dbReference>
<dbReference type="RefSeq" id="WP_268186000.1">
    <property type="nucleotide sequence ID" value="NZ_CP113361.1"/>
</dbReference>
<dbReference type="Proteomes" id="UP001163096">
    <property type="component" value="Chromosome"/>
</dbReference>
<dbReference type="InterPro" id="IPR035913">
    <property type="entry name" value="RPB5-like_sf"/>
</dbReference>
<dbReference type="GO" id="GO:0000428">
    <property type="term" value="C:DNA-directed RNA polymerase complex"/>
    <property type="evidence" value="ECO:0007669"/>
    <property type="project" value="UniProtKB-KW"/>
</dbReference>
<evidence type="ECO:0000259" key="5">
    <source>
        <dbReference type="Pfam" id="PF01191"/>
    </source>
</evidence>
<dbReference type="GO" id="GO:0003899">
    <property type="term" value="F:DNA-directed RNA polymerase activity"/>
    <property type="evidence" value="ECO:0007669"/>
    <property type="project" value="UniProtKB-UniRule"/>
</dbReference>
<dbReference type="GO" id="GO:0005737">
    <property type="term" value="C:cytoplasm"/>
    <property type="evidence" value="ECO:0007669"/>
    <property type="project" value="UniProtKB-SubCell"/>
</dbReference>
<evidence type="ECO:0000256" key="3">
    <source>
        <dbReference type="ARBA" id="ARBA00025765"/>
    </source>
</evidence>
<reference evidence="6" key="1">
    <citation type="submission" date="2022-11" db="EMBL/GenBank/DDBJ databases">
        <title>Complete genome sequence of Methanogenium organophilum DSM 3596.</title>
        <authorList>
            <person name="Chen S.-C."/>
            <person name="Lai S.-J."/>
            <person name="You Y.-T."/>
        </authorList>
    </citation>
    <scope>NUCLEOTIDE SEQUENCE</scope>
    <source>
        <strain evidence="6">DSM 3596</strain>
    </source>
</reference>
<evidence type="ECO:0000256" key="1">
    <source>
        <dbReference type="ARBA" id="ARBA00022478"/>
    </source>
</evidence>
<keyword evidence="7" id="KW-1185">Reference proteome</keyword>
<dbReference type="Pfam" id="PF01191">
    <property type="entry name" value="RNA_pol_Rpb5_C"/>
    <property type="match status" value="1"/>
</dbReference>
<keyword evidence="4" id="KW-0963">Cytoplasm</keyword>
<comment type="subcellular location">
    <subcellularLocation>
        <location evidence="4">Cytoplasm</location>
    </subcellularLocation>
</comment>
<dbReference type="InterPro" id="IPR000783">
    <property type="entry name" value="RNA_pol_subH/Rpb5_C"/>
</dbReference>
<evidence type="ECO:0000313" key="7">
    <source>
        <dbReference type="Proteomes" id="UP001163096"/>
    </source>
</evidence>
<keyword evidence="4 6" id="KW-0548">Nucleotidyltransferase</keyword>
<dbReference type="PANTHER" id="PTHR10535:SF0">
    <property type="entry name" value="DNA-DIRECTED RNA POLYMERASES I, II, AND III SUBUNIT RPABC1"/>
    <property type="match status" value="1"/>
</dbReference>
<dbReference type="GO" id="GO:0042797">
    <property type="term" value="P:tRNA transcription by RNA polymerase III"/>
    <property type="evidence" value="ECO:0007669"/>
    <property type="project" value="TreeGrafter"/>
</dbReference>
<organism evidence="6 7">
    <name type="scientific">Methanogenium organophilum</name>
    <dbReference type="NCBI Taxonomy" id="2199"/>
    <lineage>
        <taxon>Archaea</taxon>
        <taxon>Methanobacteriati</taxon>
        <taxon>Methanobacteriota</taxon>
        <taxon>Stenosarchaea group</taxon>
        <taxon>Methanomicrobia</taxon>
        <taxon>Methanomicrobiales</taxon>
        <taxon>Methanomicrobiaceae</taxon>
        <taxon>Methanogenium</taxon>
    </lineage>
</organism>
<dbReference type="GeneID" id="76835487"/>
<dbReference type="EMBL" id="CP113361">
    <property type="protein sequence ID" value="WAI00795.1"/>
    <property type="molecule type" value="Genomic_DNA"/>
</dbReference>
<keyword evidence="4 6" id="KW-0808">Transferase</keyword>
<dbReference type="NCBIfam" id="NF007129">
    <property type="entry name" value="PRK09570.1"/>
    <property type="match status" value="1"/>
</dbReference>